<dbReference type="PANTHER" id="PTHR39569">
    <property type="entry name" value="INORGANIC TRIPHOSPHATASE"/>
    <property type="match status" value="1"/>
</dbReference>
<dbReference type="OrthoDB" id="3034217at2"/>
<dbReference type="RefSeq" id="WP_090865895.1">
    <property type="nucleotide sequence ID" value="NZ_FNYE01000009.1"/>
</dbReference>
<dbReference type="SMART" id="SM01118">
    <property type="entry name" value="CYTH"/>
    <property type="match status" value="1"/>
</dbReference>
<dbReference type="SUPFAM" id="SSF55154">
    <property type="entry name" value="CYTH-like phosphatases"/>
    <property type="match status" value="1"/>
</dbReference>
<dbReference type="GO" id="GO:0046872">
    <property type="term" value="F:metal ion binding"/>
    <property type="evidence" value="ECO:0007669"/>
    <property type="project" value="TreeGrafter"/>
</dbReference>
<dbReference type="InterPro" id="IPR038186">
    <property type="entry name" value="CHAD_dom_sf"/>
</dbReference>
<accession>A0A1H6XVU7</accession>
<dbReference type="PANTHER" id="PTHR39569:SF1">
    <property type="entry name" value="INORGANIC TRIPHOSPHATASE"/>
    <property type="match status" value="1"/>
</dbReference>
<keyword evidence="4" id="KW-1185">Reference proteome</keyword>
<dbReference type="InterPro" id="IPR023577">
    <property type="entry name" value="CYTH_domain"/>
</dbReference>
<gene>
    <name evidence="3" type="ORF">SAMN05192539_100993</name>
</gene>
<dbReference type="InterPro" id="IPR039013">
    <property type="entry name" value="YgiF"/>
</dbReference>
<dbReference type="SMART" id="SM00880">
    <property type="entry name" value="CHAD"/>
    <property type="match status" value="1"/>
</dbReference>
<dbReference type="Pfam" id="PF05235">
    <property type="entry name" value="CHAD"/>
    <property type="match status" value="1"/>
</dbReference>
<dbReference type="AlphaFoldDB" id="A0A1H6XVU7"/>
<dbReference type="GO" id="GO:0050355">
    <property type="term" value="F:inorganic triphosphate phosphatase activity"/>
    <property type="evidence" value="ECO:0007669"/>
    <property type="project" value="InterPro"/>
</dbReference>
<dbReference type="InterPro" id="IPR033469">
    <property type="entry name" value="CYTH-like_dom_sf"/>
</dbReference>
<dbReference type="EMBL" id="FNYE01000009">
    <property type="protein sequence ID" value="SEJ32306.1"/>
    <property type="molecule type" value="Genomic_DNA"/>
</dbReference>
<feature type="domain" description="CHAD" evidence="2">
    <location>
        <begin position="223"/>
        <end position="504"/>
    </location>
</feature>
<evidence type="ECO:0000313" key="3">
    <source>
        <dbReference type="EMBL" id="SEJ32306.1"/>
    </source>
</evidence>
<dbReference type="Gene3D" id="2.40.320.10">
    <property type="entry name" value="Hypothetical Protein Pfu-838710-001"/>
    <property type="match status" value="1"/>
</dbReference>
<dbReference type="Proteomes" id="UP000198866">
    <property type="component" value="Unassembled WGS sequence"/>
</dbReference>
<evidence type="ECO:0000259" key="1">
    <source>
        <dbReference type="PROSITE" id="PS51707"/>
    </source>
</evidence>
<proteinExistence type="predicted"/>
<sequence>MEQELKLRVRIEDLDTLRHVPLFAQSKGAAEVPRLLTSTYFDTPELAFHECGASLRVRAVGDGRLQTLKLEGSVQAGLFDRNEFEMPVDGDVPDLKLLHDPIPEASDCGKLVRDESAAAQLKPVFVTRINRAVFPLRLPSGDEIEVALDEGTVEADSGSLPIAALELELKQGQAENLYGVALELLDTVPLRIDRFSKADLGYALLIAEHCKAVKAQPVHLQKSDSVEDAFCSIVRNCLAQVHANERGVVSGHDPSSVHQMRVGLRRLRSALDLFATVIPAYAGLDEELRWIASELGAARDWEVLAGSTLEHAGTSGNPEELLPVRDACLKIATNNRQRAAQAVESVRYTRLALQLALWLSQKGWRGEMSDEQREALSRPARLFAADVLRRRHRKLIKRGKGLADIDDRRRHRARIAAKKVRYATEFFASLCPRRVVQHYVGALAELQDDLGWRNDAVVADELLKSLPRTSPETAAGAAFARGFLASRVAADHRTLKKLWKRFRRLSPPH</sequence>
<dbReference type="InterPro" id="IPR007899">
    <property type="entry name" value="CHAD_dom"/>
</dbReference>
<protein>
    <submittedName>
        <fullName evidence="3">Inorganic triphosphatase YgiF, contains CYTH and CHAD domains</fullName>
    </submittedName>
</protein>
<reference evidence="4" key="1">
    <citation type="submission" date="2016-10" db="EMBL/GenBank/DDBJ databases">
        <authorList>
            <person name="Varghese N."/>
            <person name="Submissions S."/>
        </authorList>
    </citation>
    <scope>NUCLEOTIDE SEQUENCE [LARGE SCALE GENOMIC DNA]</scope>
    <source>
        <strain evidence="4">LMG 26031</strain>
    </source>
</reference>
<organism evidence="3 4">
    <name type="scientific">Paraburkholderia diazotrophica</name>
    <dbReference type="NCBI Taxonomy" id="667676"/>
    <lineage>
        <taxon>Bacteria</taxon>
        <taxon>Pseudomonadati</taxon>
        <taxon>Pseudomonadota</taxon>
        <taxon>Betaproteobacteria</taxon>
        <taxon>Burkholderiales</taxon>
        <taxon>Burkholderiaceae</taxon>
        <taxon>Paraburkholderia</taxon>
    </lineage>
</organism>
<feature type="domain" description="CYTH" evidence="1">
    <location>
        <begin position="1"/>
        <end position="208"/>
    </location>
</feature>
<dbReference type="PROSITE" id="PS51708">
    <property type="entry name" value="CHAD"/>
    <property type="match status" value="1"/>
</dbReference>
<evidence type="ECO:0000259" key="2">
    <source>
        <dbReference type="PROSITE" id="PS51708"/>
    </source>
</evidence>
<dbReference type="CDD" id="cd07756">
    <property type="entry name" value="CYTH-like_Pase_CHAD"/>
    <property type="match status" value="1"/>
</dbReference>
<dbReference type="Gene3D" id="1.40.20.10">
    <property type="entry name" value="CHAD domain"/>
    <property type="match status" value="1"/>
</dbReference>
<evidence type="ECO:0000313" key="4">
    <source>
        <dbReference type="Proteomes" id="UP000198866"/>
    </source>
</evidence>
<dbReference type="PROSITE" id="PS51707">
    <property type="entry name" value="CYTH"/>
    <property type="match status" value="1"/>
</dbReference>
<name>A0A1H6XVU7_9BURK</name>
<dbReference type="STRING" id="667676.SAMN05192539_100993"/>
<dbReference type="Pfam" id="PF01928">
    <property type="entry name" value="CYTH"/>
    <property type="match status" value="1"/>
</dbReference>